<dbReference type="HOGENOM" id="CLU_107396_0_0_11"/>
<dbReference type="KEGG" id="mbb:BCG_3592c"/>
<accession>A0A0H3M9S7</accession>
<dbReference type="RefSeq" id="WP_003900086.1">
    <property type="nucleotide sequence ID" value="NC_008769.1"/>
</dbReference>
<dbReference type="SUPFAM" id="SSF53335">
    <property type="entry name" value="S-adenosyl-L-methionine-dependent methyltransferases"/>
    <property type="match status" value="1"/>
</dbReference>
<dbReference type="EMBL" id="AM408590">
    <property type="protein sequence ID" value="CAL73581.1"/>
    <property type="molecule type" value="Genomic_DNA"/>
</dbReference>
<dbReference type="InterPro" id="IPR029063">
    <property type="entry name" value="SAM-dependent_MTases_sf"/>
</dbReference>
<organism evidence="1 2">
    <name type="scientific">Mycobacterium bovis (strain BCG / Pasteur 1173P2)</name>
    <dbReference type="NCBI Taxonomy" id="410289"/>
    <lineage>
        <taxon>Bacteria</taxon>
        <taxon>Bacillati</taxon>
        <taxon>Actinomycetota</taxon>
        <taxon>Actinomycetes</taxon>
        <taxon>Mycobacteriales</taxon>
        <taxon>Mycobacteriaceae</taxon>
        <taxon>Mycobacterium</taxon>
        <taxon>Mycobacterium tuberculosis complex</taxon>
    </lineage>
</organism>
<evidence type="ECO:0000313" key="1">
    <source>
        <dbReference type="EMBL" id="CAL73581.1"/>
    </source>
</evidence>
<name>A0A0H3M9S7_MYCBP</name>
<dbReference type="Proteomes" id="UP000001472">
    <property type="component" value="Chromosome"/>
</dbReference>
<sequence length="237" mass="27440">MMLDRLRQGGYWLVRGKINLIDRAFTSCRIESFADLGAVWGVEGAYTFRALDKYPVKEAVLVDGRITPTVAARANSYPQLRVIEGNFGDQEIADKVGNVDALFLFDVLLHQVSPDWDTILDMYAKNVRCLLIYNQQWIGSTTTVRLLDLGEKHYFRNVPHSKLNKAYRDLFQKLDKKHPDHDKPWRDIPDIWQWGITDADLESKASELGFKLLYKEDCRGFGWLPNIQNRAFLFARQ</sequence>
<proteinExistence type="predicted"/>
<dbReference type="AlphaFoldDB" id="A0A0H3M9S7"/>
<protein>
    <submittedName>
        <fullName evidence="1">Uncharacterized protein</fullName>
    </submittedName>
</protein>
<reference evidence="1 2" key="1">
    <citation type="journal article" date="2007" name="Proc. Natl. Acad. Sci. U.S.A.">
        <title>Genome plasticity of BCG and impact on vaccine efficacy.</title>
        <authorList>
            <person name="Brosch R."/>
            <person name="Gordon S.V."/>
            <person name="Garnier T."/>
            <person name="Eiglmeier K."/>
            <person name="Frigui W."/>
            <person name="Valenti P."/>
            <person name="Dos Santos S."/>
            <person name="Duthoy S."/>
            <person name="Lacroix C."/>
            <person name="Garcia-Pelayo C."/>
            <person name="Inwald J.K."/>
            <person name="Golby P."/>
            <person name="Garcia J.N."/>
            <person name="Hewinson R.G."/>
            <person name="Behr M.A."/>
            <person name="Quail M.A."/>
            <person name="Churcher C."/>
            <person name="Barrell B.G."/>
            <person name="Parkhill J."/>
            <person name="Cole S.T."/>
        </authorList>
    </citation>
    <scope>NUCLEOTIDE SEQUENCE [LARGE SCALE GENOMIC DNA]</scope>
    <source>
        <strain evidence="2">BCG / Pasteur 1173P2</strain>
    </source>
</reference>
<gene>
    <name evidence="1" type="ordered locus">BCG_3592c</name>
</gene>
<evidence type="ECO:0000313" key="2">
    <source>
        <dbReference type="Proteomes" id="UP000001472"/>
    </source>
</evidence>